<keyword evidence="2" id="KW-1185">Reference proteome</keyword>
<dbReference type="AlphaFoldDB" id="A0ABD2NTB1"/>
<sequence>MYQPQKNKRCNPLPVDVQKLRGESLIKLIMEAGALCLTMEENDACIIRVDKNID</sequence>
<reference evidence="1 2" key="1">
    <citation type="journal article" date="2021" name="BMC Biol.">
        <title>Horizontally acquired antibacterial genes associated with adaptive radiation of ladybird beetles.</title>
        <authorList>
            <person name="Li H.S."/>
            <person name="Tang X.F."/>
            <person name="Huang Y.H."/>
            <person name="Xu Z.Y."/>
            <person name="Chen M.L."/>
            <person name="Du X.Y."/>
            <person name="Qiu B.Y."/>
            <person name="Chen P.T."/>
            <person name="Zhang W."/>
            <person name="Slipinski A."/>
            <person name="Escalona H.E."/>
            <person name="Waterhouse R.M."/>
            <person name="Zwick A."/>
            <person name="Pang H."/>
        </authorList>
    </citation>
    <scope>NUCLEOTIDE SEQUENCE [LARGE SCALE GENOMIC DNA]</scope>
    <source>
        <strain evidence="1">SYSU2018</strain>
    </source>
</reference>
<organism evidence="1 2">
    <name type="scientific">Cryptolaemus montrouzieri</name>
    <dbReference type="NCBI Taxonomy" id="559131"/>
    <lineage>
        <taxon>Eukaryota</taxon>
        <taxon>Metazoa</taxon>
        <taxon>Ecdysozoa</taxon>
        <taxon>Arthropoda</taxon>
        <taxon>Hexapoda</taxon>
        <taxon>Insecta</taxon>
        <taxon>Pterygota</taxon>
        <taxon>Neoptera</taxon>
        <taxon>Endopterygota</taxon>
        <taxon>Coleoptera</taxon>
        <taxon>Polyphaga</taxon>
        <taxon>Cucujiformia</taxon>
        <taxon>Coccinelloidea</taxon>
        <taxon>Coccinellidae</taxon>
        <taxon>Scymninae</taxon>
        <taxon>Scymnini</taxon>
        <taxon>Cryptolaemus</taxon>
    </lineage>
</organism>
<gene>
    <name evidence="1" type="ORF">HHI36_005161</name>
</gene>
<proteinExistence type="predicted"/>
<dbReference type="Proteomes" id="UP001516400">
    <property type="component" value="Unassembled WGS sequence"/>
</dbReference>
<name>A0ABD2NTB1_9CUCU</name>
<evidence type="ECO:0000313" key="1">
    <source>
        <dbReference type="EMBL" id="KAL3281958.1"/>
    </source>
</evidence>
<protein>
    <submittedName>
        <fullName evidence="1">Uncharacterized protein</fullName>
    </submittedName>
</protein>
<dbReference type="EMBL" id="JABFTP020000144">
    <property type="protein sequence ID" value="KAL3281958.1"/>
    <property type="molecule type" value="Genomic_DNA"/>
</dbReference>
<accession>A0ABD2NTB1</accession>
<feature type="non-terminal residue" evidence="1">
    <location>
        <position position="54"/>
    </location>
</feature>
<evidence type="ECO:0000313" key="2">
    <source>
        <dbReference type="Proteomes" id="UP001516400"/>
    </source>
</evidence>
<comment type="caution">
    <text evidence="1">The sequence shown here is derived from an EMBL/GenBank/DDBJ whole genome shotgun (WGS) entry which is preliminary data.</text>
</comment>